<dbReference type="PANTHER" id="PTHR32196">
    <property type="entry name" value="ABC TRANSPORTER PERMEASE PROTEIN YPHD-RELATED-RELATED"/>
    <property type="match status" value="1"/>
</dbReference>
<dbReference type="InterPro" id="IPR001851">
    <property type="entry name" value="ABC_transp_permease"/>
</dbReference>
<dbReference type="KEGG" id="msq:BKP64_05830"/>
<feature type="transmembrane region" description="Helical" evidence="7">
    <location>
        <begin position="315"/>
        <end position="334"/>
    </location>
</feature>
<comment type="subcellular location">
    <subcellularLocation>
        <location evidence="1">Cell inner membrane</location>
        <topology evidence="1">Multi-pass membrane protein</topology>
    </subcellularLocation>
</comment>
<dbReference type="GO" id="GO:0005886">
    <property type="term" value="C:plasma membrane"/>
    <property type="evidence" value="ECO:0007669"/>
    <property type="project" value="UniProtKB-SubCell"/>
</dbReference>
<feature type="transmembrane region" description="Helical" evidence="7">
    <location>
        <begin position="30"/>
        <end position="50"/>
    </location>
</feature>
<sequence>MAEQSNTAPSAPAIGGITNLTKRVFVKLGILPFLLFIAMVVFTLLSENFLTLQNLMNVLRQSVYLMIVALGQMMALLTGGFDLSVGTALALSSVVGALVMATIFSMAPDMVWLAIAVGCLAGILAGVMIGVVNGAGVAFFNVSPFMVSLGMASVGFGIALYLTGGVPVYGMPRAFSDTFGYGSLLGIPAPVFVAVLLAVALYVFLYRTPQGRYFYAVGGNLKAASLSGINTKGTLFFTYVLSAFFAAVAGMLLTARIDTGEANIGASMPLESIAACVIAGVSLRGGVGRLESVVLGALFIGLIQNGMNLAQIESYLQTVVLGTLLILAVIADQIRLRYVASLKN</sequence>
<proteinExistence type="inferred from homology"/>
<dbReference type="GO" id="GO:0022857">
    <property type="term" value="F:transmembrane transporter activity"/>
    <property type="evidence" value="ECO:0007669"/>
    <property type="project" value="InterPro"/>
</dbReference>
<evidence type="ECO:0000256" key="1">
    <source>
        <dbReference type="ARBA" id="ARBA00004429"/>
    </source>
</evidence>
<keyword evidence="9" id="KW-1185">Reference proteome</keyword>
<feature type="transmembrane region" description="Helical" evidence="7">
    <location>
        <begin position="87"/>
        <end position="104"/>
    </location>
</feature>
<comment type="similarity">
    <text evidence="2">Belongs to the binding-protein-dependent transport system permease family. AraH/RbsC subfamily.</text>
</comment>
<keyword evidence="5 7" id="KW-1133">Transmembrane helix</keyword>
<dbReference type="Proteomes" id="UP000177445">
    <property type="component" value="Chromosome"/>
</dbReference>
<evidence type="ECO:0000256" key="2">
    <source>
        <dbReference type="ARBA" id="ARBA00007942"/>
    </source>
</evidence>
<evidence type="ECO:0000256" key="3">
    <source>
        <dbReference type="ARBA" id="ARBA00022475"/>
    </source>
</evidence>
<evidence type="ECO:0000313" key="8">
    <source>
        <dbReference type="EMBL" id="AOY87729.1"/>
    </source>
</evidence>
<dbReference type="CDD" id="cd06579">
    <property type="entry name" value="TM_PBP1_transp_AraH_like"/>
    <property type="match status" value="1"/>
</dbReference>
<dbReference type="EMBL" id="CP017715">
    <property type="protein sequence ID" value="AOY87729.1"/>
    <property type="molecule type" value="Genomic_DNA"/>
</dbReference>
<dbReference type="Pfam" id="PF02653">
    <property type="entry name" value="BPD_transp_2"/>
    <property type="match status" value="1"/>
</dbReference>
<feature type="transmembrane region" description="Helical" evidence="7">
    <location>
        <begin position="145"/>
        <end position="169"/>
    </location>
</feature>
<dbReference type="RefSeq" id="WP_070967206.1">
    <property type="nucleotide sequence ID" value="NZ_CP017715.1"/>
</dbReference>
<evidence type="ECO:0000256" key="5">
    <source>
        <dbReference type="ARBA" id="ARBA00022989"/>
    </source>
</evidence>
<feature type="transmembrane region" description="Helical" evidence="7">
    <location>
        <begin position="236"/>
        <end position="255"/>
    </location>
</feature>
<evidence type="ECO:0000256" key="4">
    <source>
        <dbReference type="ARBA" id="ARBA00022692"/>
    </source>
</evidence>
<evidence type="ECO:0000313" key="9">
    <source>
        <dbReference type="Proteomes" id="UP000177445"/>
    </source>
</evidence>
<keyword evidence="6 7" id="KW-0472">Membrane</keyword>
<dbReference type="OrthoDB" id="8843934at2"/>
<evidence type="ECO:0000256" key="6">
    <source>
        <dbReference type="ARBA" id="ARBA00023136"/>
    </source>
</evidence>
<organism evidence="8 9">
    <name type="scientific">Marinobacter salinus</name>
    <dbReference type="NCBI Taxonomy" id="1874317"/>
    <lineage>
        <taxon>Bacteria</taxon>
        <taxon>Pseudomonadati</taxon>
        <taxon>Pseudomonadota</taxon>
        <taxon>Gammaproteobacteria</taxon>
        <taxon>Pseudomonadales</taxon>
        <taxon>Marinobacteraceae</taxon>
        <taxon>Marinobacter</taxon>
    </lineage>
</organism>
<evidence type="ECO:0000256" key="7">
    <source>
        <dbReference type="SAM" id="Phobius"/>
    </source>
</evidence>
<keyword evidence="4 7" id="KW-0812">Transmembrane</keyword>
<dbReference type="STRING" id="1874317.BKP64_05830"/>
<gene>
    <name evidence="8" type="ORF">BKP64_05830</name>
</gene>
<protein>
    <submittedName>
        <fullName evidence="8">ABC transporter permease</fullName>
    </submittedName>
</protein>
<reference evidence="8 9" key="1">
    <citation type="submission" date="2016-10" db="EMBL/GenBank/DDBJ databases">
        <title>Marinobacter salinus sp. nov., a moderately halophilic bacterium isolated from a tidal flat environment.</title>
        <authorList>
            <person name="Park S.-J."/>
        </authorList>
    </citation>
    <scope>NUCLEOTIDE SEQUENCE [LARGE SCALE GENOMIC DNA]</scope>
    <source>
        <strain evidence="8 9">Hb8</strain>
    </source>
</reference>
<dbReference type="AlphaFoldDB" id="A0A1D9GJF0"/>
<feature type="transmembrane region" description="Helical" evidence="7">
    <location>
        <begin position="111"/>
        <end position="139"/>
    </location>
</feature>
<accession>A0A1D9GJF0</accession>
<keyword evidence="3" id="KW-1003">Cell membrane</keyword>
<feature type="transmembrane region" description="Helical" evidence="7">
    <location>
        <begin position="181"/>
        <end position="205"/>
    </location>
</feature>
<feature type="transmembrane region" description="Helical" evidence="7">
    <location>
        <begin position="62"/>
        <end position="81"/>
    </location>
</feature>
<name>A0A1D9GJF0_9GAMM</name>